<dbReference type="SUPFAM" id="SSF48452">
    <property type="entry name" value="TPR-like"/>
    <property type="match status" value="1"/>
</dbReference>
<protein>
    <submittedName>
        <fullName evidence="1">Tetratricopeptide TPR_2 repeat protein</fullName>
    </submittedName>
</protein>
<dbReference type="Proteomes" id="UP000033995">
    <property type="component" value="Unassembled WGS sequence"/>
</dbReference>
<proteinExistence type="predicted"/>
<dbReference type="InterPro" id="IPR011990">
    <property type="entry name" value="TPR-like_helical_dom_sf"/>
</dbReference>
<reference evidence="1 2" key="1">
    <citation type="journal article" date="2015" name="Nature">
        <title>rRNA introns, odd ribosomes, and small enigmatic genomes across a large radiation of phyla.</title>
        <authorList>
            <person name="Brown C.T."/>
            <person name="Hug L.A."/>
            <person name="Thomas B.C."/>
            <person name="Sharon I."/>
            <person name="Castelle C.J."/>
            <person name="Singh A."/>
            <person name="Wilkins M.J."/>
            <person name="Williams K.H."/>
            <person name="Banfield J.F."/>
        </authorList>
    </citation>
    <scope>NUCLEOTIDE SEQUENCE [LARGE SCALE GENOMIC DNA]</scope>
</reference>
<gene>
    <name evidence="1" type="ORF">UR38_C0002G0127</name>
</gene>
<evidence type="ECO:0000313" key="2">
    <source>
        <dbReference type="Proteomes" id="UP000033995"/>
    </source>
</evidence>
<organism evidence="1 2">
    <name type="scientific">Candidatus Woesebacteria bacterium GW2011_GWA2_33_28</name>
    <dbReference type="NCBI Taxonomy" id="1618561"/>
    <lineage>
        <taxon>Bacteria</taxon>
        <taxon>Candidatus Woeseibacteriota</taxon>
    </lineage>
</organism>
<sequence length="216" mass="24182">MDDTLTQKAINLALKCDWSEAIKTNLKILKINPSDIDTLNRLSRSYYENGDLTKAKKTSLNVLKIDSTNNIALKAVKKYKQSKVKKINHTKNIDTSIFIEEPGKTKLINLINVGSSSTCACLNSGDEVILTTHTHKVSLIDCEGRYIGRLPDDLSAKLRNLIKGGNEYKAYVKSVEGKDVKVLIKEARRGEEFKNVQSFPRESLESITETFSDSDL</sequence>
<name>A0A0F9ZUU1_9BACT</name>
<dbReference type="EMBL" id="LBOZ01000002">
    <property type="protein sequence ID" value="KKP48024.1"/>
    <property type="molecule type" value="Genomic_DNA"/>
</dbReference>
<dbReference type="AlphaFoldDB" id="A0A0F9ZUU1"/>
<evidence type="ECO:0000313" key="1">
    <source>
        <dbReference type="EMBL" id="KKP48024.1"/>
    </source>
</evidence>
<comment type="caution">
    <text evidence="1">The sequence shown here is derived from an EMBL/GenBank/DDBJ whole genome shotgun (WGS) entry which is preliminary data.</text>
</comment>
<accession>A0A0F9ZUU1</accession>
<dbReference type="Gene3D" id="1.25.40.10">
    <property type="entry name" value="Tetratricopeptide repeat domain"/>
    <property type="match status" value="1"/>
</dbReference>